<dbReference type="AlphaFoldDB" id="A0A1I0NNU8"/>
<dbReference type="OrthoDB" id="1259007at2"/>
<accession>A0A1I0NNU8</accession>
<protein>
    <submittedName>
        <fullName evidence="1">Uncharacterized protein</fullName>
    </submittedName>
</protein>
<dbReference type="Proteomes" id="UP000199469">
    <property type="component" value="Unassembled WGS sequence"/>
</dbReference>
<proteinExistence type="predicted"/>
<name>A0A1I0NNU8_9FLAO</name>
<reference evidence="2" key="1">
    <citation type="submission" date="2016-10" db="EMBL/GenBank/DDBJ databases">
        <authorList>
            <person name="Varghese N."/>
            <person name="Submissions S."/>
        </authorList>
    </citation>
    <scope>NUCLEOTIDE SEQUENCE [LARGE SCALE GENOMIC DNA]</scope>
    <source>
        <strain evidence="2">DSM 17724</strain>
    </source>
</reference>
<gene>
    <name evidence="1" type="ORF">SAMN05421841_0709</name>
</gene>
<sequence length="166" mass="18825">MIKHYLRLAGSAQLISVQTRGFVSIPWFSKNYQQVTSALKNPDKVAPDGRLKAVVSTSHYTPDKVGFGVHAATIFIYIIFRDLGQQKVGREFGLPYAVEILDSPRNFKNNRRFGVIDQNYWILHQGKGATLPDNVVICIGAWMYPVPRAVIQELLAKIRETFFSRN</sequence>
<dbReference type="EMBL" id="FOIU01000001">
    <property type="protein sequence ID" value="SEW03047.1"/>
    <property type="molecule type" value="Genomic_DNA"/>
</dbReference>
<evidence type="ECO:0000313" key="2">
    <source>
        <dbReference type="Proteomes" id="UP000199469"/>
    </source>
</evidence>
<evidence type="ECO:0000313" key="1">
    <source>
        <dbReference type="EMBL" id="SEW03047.1"/>
    </source>
</evidence>
<keyword evidence="2" id="KW-1185">Reference proteome</keyword>
<organism evidence="1 2">
    <name type="scientific">Chryseobacterium wanjuense</name>
    <dbReference type="NCBI Taxonomy" id="356305"/>
    <lineage>
        <taxon>Bacteria</taxon>
        <taxon>Pseudomonadati</taxon>
        <taxon>Bacteroidota</taxon>
        <taxon>Flavobacteriia</taxon>
        <taxon>Flavobacteriales</taxon>
        <taxon>Weeksellaceae</taxon>
        <taxon>Chryseobacterium group</taxon>
        <taxon>Chryseobacterium</taxon>
    </lineage>
</organism>
<dbReference type="RefSeq" id="WP_089790662.1">
    <property type="nucleotide sequence ID" value="NZ_FOIU01000001.1"/>
</dbReference>